<organism evidence="2 3">
    <name type="scientific">Fimbriimonas ginsengisoli Gsoil 348</name>
    <dbReference type="NCBI Taxonomy" id="661478"/>
    <lineage>
        <taxon>Bacteria</taxon>
        <taxon>Bacillati</taxon>
        <taxon>Armatimonadota</taxon>
        <taxon>Fimbriimonadia</taxon>
        <taxon>Fimbriimonadales</taxon>
        <taxon>Fimbriimonadaceae</taxon>
        <taxon>Fimbriimonas</taxon>
    </lineage>
</organism>
<dbReference type="InterPro" id="IPR002740">
    <property type="entry name" value="EVE_domain"/>
</dbReference>
<proteinExistence type="predicted"/>
<dbReference type="InterPro" id="IPR052181">
    <property type="entry name" value="5hmC_binding"/>
</dbReference>
<dbReference type="InterPro" id="IPR047197">
    <property type="entry name" value="THYN1-like_EVE"/>
</dbReference>
<dbReference type="EMBL" id="CP007139">
    <property type="protein sequence ID" value="AIE87508.1"/>
    <property type="molecule type" value="Genomic_DNA"/>
</dbReference>
<keyword evidence="3" id="KW-1185">Reference proteome</keyword>
<dbReference type="InterPro" id="IPR015947">
    <property type="entry name" value="PUA-like_sf"/>
</dbReference>
<reference evidence="2 3" key="1">
    <citation type="journal article" date="2014" name="PLoS ONE">
        <title>The first complete genome sequence of the class fimbriimonadia in the phylum armatimonadetes.</title>
        <authorList>
            <person name="Hu Z.Y."/>
            <person name="Wang Y.Z."/>
            <person name="Im W.T."/>
            <person name="Wang S.Y."/>
            <person name="Zhao G.P."/>
            <person name="Zheng H.J."/>
            <person name="Quan Z.X."/>
        </authorList>
    </citation>
    <scope>NUCLEOTIDE SEQUENCE [LARGE SCALE GENOMIC DNA]</scope>
    <source>
        <strain evidence="2">Gsoil 348</strain>
    </source>
</reference>
<dbReference type="SUPFAM" id="SSF88697">
    <property type="entry name" value="PUA domain-like"/>
    <property type="match status" value="1"/>
</dbReference>
<name>A0A068NVG0_FIMGI</name>
<dbReference type="KEGG" id="fgi:OP10G_4140"/>
<accession>A0A068NVG0</accession>
<feature type="domain" description="EVE" evidence="1">
    <location>
        <begin position="2"/>
        <end position="148"/>
    </location>
</feature>
<gene>
    <name evidence="2" type="ORF">OP10G_4140</name>
</gene>
<dbReference type="RefSeq" id="WP_025228593.1">
    <property type="nucleotide sequence ID" value="NZ_CP007139.1"/>
</dbReference>
<dbReference type="STRING" id="661478.OP10G_4140"/>
<dbReference type="Proteomes" id="UP000027982">
    <property type="component" value="Chromosome"/>
</dbReference>
<dbReference type="PANTHER" id="PTHR14087:SF7">
    <property type="entry name" value="THYMOCYTE NUCLEAR PROTEIN 1"/>
    <property type="match status" value="1"/>
</dbReference>
<protein>
    <recommendedName>
        <fullName evidence="1">EVE domain-containing protein</fullName>
    </recommendedName>
</protein>
<dbReference type="eggNOG" id="COG2947">
    <property type="taxonomic scope" value="Bacteria"/>
</dbReference>
<dbReference type="HOGENOM" id="CLU_041799_2_2_0"/>
<dbReference type="AlphaFoldDB" id="A0A068NVG0"/>
<evidence type="ECO:0000313" key="2">
    <source>
        <dbReference type="EMBL" id="AIE87508.1"/>
    </source>
</evidence>
<evidence type="ECO:0000259" key="1">
    <source>
        <dbReference type="Pfam" id="PF01878"/>
    </source>
</evidence>
<dbReference type="Pfam" id="PF01878">
    <property type="entry name" value="EVE"/>
    <property type="match status" value="1"/>
</dbReference>
<evidence type="ECO:0000313" key="3">
    <source>
        <dbReference type="Proteomes" id="UP000027982"/>
    </source>
</evidence>
<dbReference type="CDD" id="cd21133">
    <property type="entry name" value="EVE"/>
    <property type="match status" value="1"/>
</dbReference>
<dbReference type="Gene3D" id="3.10.590.10">
    <property type="entry name" value="ph1033 like domains"/>
    <property type="match status" value="1"/>
</dbReference>
<dbReference type="PANTHER" id="PTHR14087">
    <property type="entry name" value="THYMOCYTE NUCLEAR PROTEIN 1"/>
    <property type="match status" value="1"/>
</dbReference>
<sequence length="155" mass="17839">MQYWLMKSEPDCYSIDDLAAEKKPAMWEGCRNYTVRNFMRDSMKAGDLAFFYHSSVDPAGIVGVMEIVGEAYPDPTQFDPTSEYYDEKSPRDNPRWLARNVRLVEKYARIATLAELREVPGLEEMLVLRRGQRLSVMPVTAEEWKIVNALPGLRA</sequence>
<dbReference type="OrthoDB" id="9791347at2"/>